<dbReference type="GeneID" id="54998187"/>
<dbReference type="SMART" id="SM00644">
    <property type="entry name" value="Ami_2"/>
    <property type="match status" value="1"/>
</dbReference>
<dbReference type="GO" id="GO:0008745">
    <property type="term" value="F:N-acetylmuramoyl-L-alanine amidase activity"/>
    <property type="evidence" value="ECO:0007669"/>
    <property type="project" value="UniProtKB-EC"/>
</dbReference>
<dbReference type="PANTHER" id="PTHR30417:SF1">
    <property type="entry name" value="N-ACETYLMURAMOYL-L-ALANINE AMIDASE AMID"/>
    <property type="match status" value="1"/>
</dbReference>
<evidence type="ECO:0000256" key="1">
    <source>
        <dbReference type="ARBA" id="ARBA00001561"/>
    </source>
</evidence>
<dbReference type="SUPFAM" id="SSF55846">
    <property type="entry name" value="N-acetylmuramoyl-L-alanine amidase-like"/>
    <property type="match status" value="1"/>
</dbReference>
<dbReference type="Pfam" id="PF19127">
    <property type="entry name" value="Choline_bind_3"/>
    <property type="match status" value="1"/>
</dbReference>
<dbReference type="GO" id="GO:0009254">
    <property type="term" value="P:peptidoglycan turnover"/>
    <property type="evidence" value="ECO:0007669"/>
    <property type="project" value="TreeGrafter"/>
</dbReference>
<keyword evidence="4" id="KW-0081">Bacteriolytic enzyme</keyword>
<name>A0A345MKE4_9CAUD</name>
<evidence type="ECO:0000256" key="4">
    <source>
        <dbReference type="ARBA" id="ARBA00022638"/>
    </source>
</evidence>
<dbReference type="GO" id="GO:0071555">
    <property type="term" value="P:cell wall organization"/>
    <property type="evidence" value="ECO:0007669"/>
    <property type="project" value="UniProtKB-KW"/>
</dbReference>
<evidence type="ECO:0000313" key="10">
    <source>
        <dbReference type="EMBL" id="AXH71807.1"/>
    </source>
</evidence>
<evidence type="ECO:0000256" key="8">
    <source>
        <dbReference type="PROSITE-ProRule" id="PRU00591"/>
    </source>
</evidence>
<accession>A0A345MKE4</accession>
<dbReference type="GO" id="GO:0001897">
    <property type="term" value="P:symbiont-mediated cytolysis of host cell"/>
    <property type="evidence" value="ECO:0007669"/>
    <property type="project" value="UniProtKB-ARBA"/>
</dbReference>
<keyword evidence="5" id="KW-0677">Repeat</keyword>
<dbReference type="InterPro" id="IPR002502">
    <property type="entry name" value="Amidase_domain"/>
</dbReference>
<evidence type="ECO:0000259" key="9">
    <source>
        <dbReference type="SMART" id="SM00644"/>
    </source>
</evidence>
<dbReference type="EC" id="3.5.1.28" evidence="2"/>
<dbReference type="GO" id="GO:0042742">
    <property type="term" value="P:defense response to bacterium"/>
    <property type="evidence" value="ECO:0007669"/>
    <property type="project" value="UniProtKB-KW"/>
</dbReference>
<dbReference type="CDD" id="cd06583">
    <property type="entry name" value="PGRP"/>
    <property type="match status" value="1"/>
</dbReference>
<evidence type="ECO:0000256" key="3">
    <source>
        <dbReference type="ARBA" id="ARBA00022529"/>
    </source>
</evidence>
<protein>
    <recommendedName>
        <fullName evidence="2">N-acetylmuramoyl-L-alanine amidase</fullName>
        <ecNumber evidence="2">3.5.1.28</ecNumber>
    </recommendedName>
</protein>
<dbReference type="EMBL" id="MH626557">
    <property type="protein sequence ID" value="AXH71807.1"/>
    <property type="molecule type" value="Genomic_DNA"/>
</dbReference>
<dbReference type="PANTHER" id="PTHR30417">
    <property type="entry name" value="N-ACETYLMURAMOYL-L-ALANINE AMIDASE AMID"/>
    <property type="match status" value="1"/>
</dbReference>
<dbReference type="RefSeq" id="YP_009807309.1">
    <property type="nucleotide sequence ID" value="NC_048022.1"/>
</dbReference>
<sequence length="325" mass="35918">MDWEGLNADVEMILPRNFTSGRYGSIQAVTIHHMAGDLSIEDCYRTWLNSSTSAHYAVQSDGTVGQLVNDWDTAWACGNDWANPNTISVEHANDGSWPWTVGESALEAGAHLVAAICRKYGLGRPEWMVNVFPHSHWSATLCPGELAGSQNAEYMRRAGEWYDRMTGASGEWVRDGKGWWYRRADGSWPAGEWLALDAWYRFGADGYALTGWQLVDGKWYLFGDDCRMLTGWQSVGGKWYYLTGSGAMATGWAEVDGTWYYLDESGAMQTGWLLDGGKWYWLDESGAMARSTCRSIGGKWYAFGSSGAMLSGEVPTGSGGDMKLG</sequence>
<dbReference type="InterPro" id="IPR018337">
    <property type="entry name" value="Cell_wall/Cho-bd_repeat"/>
</dbReference>
<keyword evidence="6" id="KW-0378">Hydrolase</keyword>
<feature type="repeat" description="Cell wall-binding" evidence="8">
    <location>
        <begin position="249"/>
        <end position="268"/>
    </location>
</feature>
<keyword evidence="7" id="KW-0961">Cell wall biogenesis/degradation</keyword>
<keyword evidence="3" id="KW-0929">Antimicrobial</keyword>
<feature type="repeat" description="Cell wall-binding" evidence="8">
    <location>
        <begin position="269"/>
        <end position="288"/>
    </location>
</feature>
<dbReference type="InterPro" id="IPR051206">
    <property type="entry name" value="NAMLAA_amidase_2"/>
</dbReference>
<dbReference type="Gene3D" id="2.10.270.10">
    <property type="entry name" value="Cholin Binding"/>
    <property type="match status" value="2"/>
</dbReference>
<evidence type="ECO:0000256" key="5">
    <source>
        <dbReference type="ARBA" id="ARBA00022737"/>
    </source>
</evidence>
<evidence type="ECO:0000256" key="6">
    <source>
        <dbReference type="ARBA" id="ARBA00022801"/>
    </source>
</evidence>
<feature type="repeat" description="Cell wall-binding" evidence="8">
    <location>
        <begin position="209"/>
        <end position="228"/>
    </location>
</feature>
<dbReference type="GO" id="GO:0009253">
    <property type="term" value="P:peptidoglycan catabolic process"/>
    <property type="evidence" value="ECO:0007669"/>
    <property type="project" value="InterPro"/>
</dbReference>
<dbReference type="PROSITE" id="PS51170">
    <property type="entry name" value="CW"/>
    <property type="match status" value="4"/>
</dbReference>
<dbReference type="SUPFAM" id="SSF69360">
    <property type="entry name" value="Cell wall binding repeat"/>
    <property type="match status" value="1"/>
</dbReference>
<comment type="catalytic activity">
    <reaction evidence="1">
        <text>Hydrolyzes the link between N-acetylmuramoyl residues and L-amino acid residues in certain cell-wall glycopeptides.</text>
        <dbReference type="EC" id="3.5.1.28"/>
    </reaction>
</comment>
<organism evidence="10 11">
    <name type="scientific">Eggerthella phage PMBT5</name>
    <dbReference type="NCBI Taxonomy" id="2283015"/>
    <lineage>
        <taxon>Viruses</taxon>
        <taxon>Duplodnaviria</taxon>
        <taxon>Heunggongvirae</taxon>
        <taxon>Uroviricota</taxon>
        <taxon>Caudoviricetes</taxon>
        <taxon>Lentavirus</taxon>
        <taxon>Lentavirus PMBT5</taxon>
    </lineage>
</organism>
<feature type="domain" description="N-acetylmuramoyl-L-alanine amidase" evidence="9">
    <location>
        <begin position="14"/>
        <end position="144"/>
    </location>
</feature>
<dbReference type="KEGG" id="vg:54998187"/>
<dbReference type="Gene3D" id="3.40.80.10">
    <property type="entry name" value="Peptidoglycan recognition protein-like"/>
    <property type="match status" value="1"/>
</dbReference>
<dbReference type="Pfam" id="PF01473">
    <property type="entry name" value="Choline_bind_1"/>
    <property type="match status" value="3"/>
</dbReference>
<keyword evidence="11" id="KW-1185">Reference proteome</keyword>
<feature type="repeat" description="Cell wall-binding" evidence="8">
    <location>
        <begin position="229"/>
        <end position="248"/>
    </location>
</feature>
<proteinExistence type="predicted"/>
<evidence type="ECO:0000313" key="11">
    <source>
        <dbReference type="Proteomes" id="UP000258104"/>
    </source>
</evidence>
<evidence type="ECO:0000256" key="7">
    <source>
        <dbReference type="ARBA" id="ARBA00023316"/>
    </source>
</evidence>
<dbReference type="InterPro" id="IPR036505">
    <property type="entry name" value="Amidase/PGRP_sf"/>
</dbReference>
<dbReference type="Proteomes" id="UP000258104">
    <property type="component" value="Segment"/>
</dbReference>
<reference evidence="10 11" key="1">
    <citation type="submission" date="2018-07" db="EMBL/GenBank/DDBJ databases">
        <title>Complete genome of the first Eggerthella lenta phage.</title>
        <authorList>
            <person name="Koberg S."/>
            <person name="Brinks E."/>
        </authorList>
    </citation>
    <scope>NUCLEOTIDE SEQUENCE [LARGE SCALE GENOMIC DNA]</scope>
</reference>
<evidence type="ECO:0000256" key="2">
    <source>
        <dbReference type="ARBA" id="ARBA00011901"/>
    </source>
</evidence>
<dbReference type="Pfam" id="PF01510">
    <property type="entry name" value="Amidase_2"/>
    <property type="match status" value="1"/>
</dbReference>